<keyword evidence="3" id="KW-0804">Transcription</keyword>
<evidence type="ECO:0000259" key="7">
    <source>
        <dbReference type="PROSITE" id="PS51755"/>
    </source>
</evidence>
<feature type="domain" description="Response regulatory" evidence="6">
    <location>
        <begin position="2"/>
        <end position="116"/>
    </location>
</feature>
<evidence type="ECO:0000256" key="1">
    <source>
        <dbReference type="ARBA" id="ARBA00023015"/>
    </source>
</evidence>
<evidence type="ECO:0000256" key="4">
    <source>
        <dbReference type="PROSITE-ProRule" id="PRU00169"/>
    </source>
</evidence>
<dbReference type="PROSITE" id="PS50110">
    <property type="entry name" value="RESPONSE_REGULATORY"/>
    <property type="match status" value="1"/>
</dbReference>
<proteinExistence type="predicted"/>
<dbReference type="Pfam" id="PF00072">
    <property type="entry name" value="Response_reg"/>
    <property type="match status" value="1"/>
</dbReference>
<keyword evidence="1" id="KW-0805">Transcription regulation</keyword>
<evidence type="ECO:0000256" key="2">
    <source>
        <dbReference type="ARBA" id="ARBA00023125"/>
    </source>
</evidence>
<dbReference type="SUPFAM" id="SSF52172">
    <property type="entry name" value="CheY-like"/>
    <property type="match status" value="1"/>
</dbReference>
<dbReference type="Pfam" id="PF00486">
    <property type="entry name" value="Trans_reg_C"/>
    <property type="match status" value="1"/>
</dbReference>
<evidence type="ECO:0000259" key="6">
    <source>
        <dbReference type="PROSITE" id="PS50110"/>
    </source>
</evidence>
<dbReference type="InterPro" id="IPR001867">
    <property type="entry name" value="OmpR/PhoB-type_DNA-bd"/>
</dbReference>
<organism evidence="8 9">
    <name type="scientific">Deinococcus metallilatus</name>
    <dbReference type="NCBI Taxonomy" id="1211322"/>
    <lineage>
        <taxon>Bacteria</taxon>
        <taxon>Thermotogati</taxon>
        <taxon>Deinococcota</taxon>
        <taxon>Deinococci</taxon>
        <taxon>Deinococcales</taxon>
        <taxon>Deinococcaceae</taxon>
        <taxon>Deinococcus</taxon>
    </lineage>
</organism>
<dbReference type="CDD" id="cd17624">
    <property type="entry name" value="REC_OmpR_PmrA-like"/>
    <property type="match status" value="1"/>
</dbReference>
<keyword evidence="9" id="KW-1185">Reference proteome</keyword>
<protein>
    <submittedName>
        <fullName evidence="8">Two-component system OmpR family response regulator/two-component system response regulator QseB</fullName>
    </submittedName>
</protein>
<dbReference type="InterPro" id="IPR001789">
    <property type="entry name" value="Sig_transdc_resp-reg_receiver"/>
</dbReference>
<dbReference type="InterPro" id="IPR011006">
    <property type="entry name" value="CheY-like_superfamily"/>
</dbReference>
<feature type="domain" description="OmpR/PhoB-type" evidence="7">
    <location>
        <begin position="124"/>
        <end position="218"/>
    </location>
</feature>
<dbReference type="EMBL" id="JACHFV010000008">
    <property type="protein sequence ID" value="MBB5295795.1"/>
    <property type="molecule type" value="Genomic_DNA"/>
</dbReference>
<dbReference type="RefSeq" id="WP_146719835.1">
    <property type="nucleotide sequence ID" value="NZ_BSUI01000005.1"/>
</dbReference>
<dbReference type="Proteomes" id="UP000536909">
    <property type="component" value="Unassembled WGS sequence"/>
</dbReference>
<keyword evidence="2 5" id="KW-0238">DNA-binding</keyword>
<name>A0ABR6MWN6_9DEIO</name>
<feature type="modified residue" description="4-aspartylphosphate" evidence="4">
    <location>
        <position position="51"/>
    </location>
</feature>
<sequence>MKVLLVEDHEGVGSLVRDLLQDEGFQVEWARDGEEALHLERTYSFDVAVLDLMLPRHSGFDVLQAWRGQGRRLPVLILTARSALPDRVQGLNSGADDYLTKPFAGEELVARLRALWRRVHDQPSNTLTVGRLTLDLAGGPPLWEGQPVNLHRRERDVLEFLALNAGGYFTRESIFARVWPNDSLSDARTVDTHVRLLRQKLTGDAIGTRRGQGYCFVG</sequence>
<dbReference type="Gene3D" id="3.40.50.2300">
    <property type="match status" value="1"/>
</dbReference>
<dbReference type="InterPro" id="IPR036388">
    <property type="entry name" value="WH-like_DNA-bd_sf"/>
</dbReference>
<dbReference type="PROSITE" id="PS51755">
    <property type="entry name" value="OMPR_PHOB"/>
    <property type="match status" value="1"/>
</dbReference>
<dbReference type="InterPro" id="IPR039420">
    <property type="entry name" value="WalR-like"/>
</dbReference>
<evidence type="ECO:0000256" key="5">
    <source>
        <dbReference type="PROSITE-ProRule" id="PRU01091"/>
    </source>
</evidence>
<dbReference type="CDD" id="cd00383">
    <property type="entry name" value="trans_reg_C"/>
    <property type="match status" value="1"/>
</dbReference>
<comment type="caution">
    <text evidence="8">The sequence shown here is derived from an EMBL/GenBank/DDBJ whole genome shotgun (WGS) entry which is preliminary data.</text>
</comment>
<dbReference type="Gene3D" id="6.10.250.690">
    <property type="match status" value="1"/>
</dbReference>
<evidence type="ECO:0000256" key="3">
    <source>
        <dbReference type="ARBA" id="ARBA00023163"/>
    </source>
</evidence>
<feature type="DNA-binding region" description="OmpR/PhoB-type" evidence="5">
    <location>
        <begin position="124"/>
        <end position="218"/>
    </location>
</feature>
<dbReference type="SMART" id="SM00862">
    <property type="entry name" value="Trans_reg_C"/>
    <property type="match status" value="1"/>
</dbReference>
<evidence type="ECO:0000313" key="8">
    <source>
        <dbReference type="EMBL" id="MBB5295795.1"/>
    </source>
</evidence>
<dbReference type="SMART" id="SM00448">
    <property type="entry name" value="REC"/>
    <property type="match status" value="1"/>
</dbReference>
<keyword evidence="4" id="KW-0597">Phosphoprotein</keyword>
<dbReference type="Gene3D" id="1.10.10.10">
    <property type="entry name" value="Winged helix-like DNA-binding domain superfamily/Winged helix DNA-binding domain"/>
    <property type="match status" value="1"/>
</dbReference>
<accession>A0ABR6MWN6</accession>
<dbReference type="PANTHER" id="PTHR48111">
    <property type="entry name" value="REGULATOR OF RPOS"/>
    <property type="match status" value="1"/>
</dbReference>
<evidence type="ECO:0000313" key="9">
    <source>
        <dbReference type="Proteomes" id="UP000536909"/>
    </source>
</evidence>
<gene>
    <name evidence="8" type="ORF">HNQ10_002634</name>
</gene>
<dbReference type="PANTHER" id="PTHR48111:SF67">
    <property type="entry name" value="TRANSCRIPTIONAL REGULATORY PROTEIN TCTD"/>
    <property type="match status" value="1"/>
</dbReference>
<reference evidence="8 9" key="1">
    <citation type="submission" date="2020-08" db="EMBL/GenBank/DDBJ databases">
        <title>Genomic Encyclopedia of Type Strains, Phase IV (KMG-IV): sequencing the most valuable type-strain genomes for metagenomic binning, comparative biology and taxonomic classification.</title>
        <authorList>
            <person name="Goeker M."/>
        </authorList>
    </citation>
    <scope>NUCLEOTIDE SEQUENCE [LARGE SCALE GENOMIC DNA]</scope>
    <source>
        <strain evidence="8 9">DSM 105434</strain>
    </source>
</reference>